<dbReference type="GO" id="GO:0022857">
    <property type="term" value="F:transmembrane transporter activity"/>
    <property type="evidence" value="ECO:0007669"/>
    <property type="project" value="InterPro"/>
</dbReference>
<dbReference type="PANTHER" id="PTHR31082:SF4">
    <property type="entry name" value="PHEROMONE-REGULATED MEMBRANE PROTEIN 10"/>
    <property type="match status" value="1"/>
</dbReference>
<dbReference type="InterPro" id="IPR010619">
    <property type="entry name" value="ThrE-like_N"/>
</dbReference>
<dbReference type="AlphaFoldDB" id="A0A5P9QAT7"/>
<feature type="transmembrane region" description="Helical" evidence="2">
    <location>
        <begin position="126"/>
        <end position="144"/>
    </location>
</feature>
<organism evidence="4 5">
    <name type="scientific">Luteimicrobium xylanilyticum</name>
    <dbReference type="NCBI Taxonomy" id="1133546"/>
    <lineage>
        <taxon>Bacteria</taxon>
        <taxon>Bacillati</taxon>
        <taxon>Actinomycetota</taxon>
        <taxon>Actinomycetes</taxon>
        <taxon>Micrococcales</taxon>
        <taxon>Luteimicrobium</taxon>
    </lineage>
</organism>
<feature type="transmembrane region" description="Helical" evidence="2">
    <location>
        <begin position="394"/>
        <end position="416"/>
    </location>
</feature>
<evidence type="ECO:0000313" key="5">
    <source>
        <dbReference type="Proteomes" id="UP000326702"/>
    </source>
</evidence>
<evidence type="ECO:0000256" key="2">
    <source>
        <dbReference type="SAM" id="Phobius"/>
    </source>
</evidence>
<protein>
    <recommendedName>
        <fullName evidence="3">Threonine/serine exporter-like N-terminal domain-containing protein</fullName>
    </recommendedName>
</protein>
<feature type="transmembrane region" description="Helical" evidence="2">
    <location>
        <begin position="369"/>
        <end position="388"/>
    </location>
</feature>
<dbReference type="PANTHER" id="PTHR31082">
    <property type="entry name" value="PHEROMONE-REGULATED MEMBRANE PROTEIN 10"/>
    <property type="match status" value="1"/>
</dbReference>
<dbReference type="OrthoDB" id="4372961at2"/>
<dbReference type="Proteomes" id="UP000326702">
    <property type="component" value="Chromosome"/>
</dbReference>
<dbReference type="KEGG" id="lxl:KDY119_02069"/>
<sequence>MRAVTTERAPEAGTEASQRDARILGDLGALLLDAGTSVTDVREHLEHAPEQARAGLDFSVLPRMVLVVRVDDGAATLVSASGKDLSFRQGVRASRLAREVELGTVPVAEVPARVDAIRSMTRPHAARDRILGSAAVALGLAVVFRCPWWAVLTSVLVGALVGALVLALDRLEGAGAVVPFLSALVSTVVVGATASALDLGDVPLYAVCAPIAVLVPGALVTNALLELTATDIVTGAARLVYGVLVLGLMSAGIAAGSHLTGLTLDHDSATLVGTARKVTASAGGWHALPPIPLSWLGVVVLALGIGLAFGAGLRLTLVTVAVMVATYALLALLTPVVGAITASGAAAAIVFVGARAVERRALAVPATATFQPAFLLLVPGTVGLVALASTDVHAFTTSLATFVSLCLGTKIGAVLADTLPRLRLPSPRTSPTQTGARP</sequence>
<keyword evidence="2" id="KW-0472">Membrane</keyword>
<dbReference type="EMBL" id="CP045529">
    <property type="protein sequence ID" value="QFU98553.1"/>
    <property type="molecule type" value="Genomic_DNA"/>
</dbReference>
<comment type="similarity">
    <text evidence="1">Belongs to the ThrE exporter (TC 2.A.79) family.</text>
</comment>
<reference evidence="4 5" key="1">
    <citation type="submission" date="2019-10" db="EMBL/GenBank/DDBJ databases">
        <title>Genome sequence of Luteimicrobium xylanilyticum HY-24.</title>
        <authorList>
            <person name="Kim D.Y."/>
            <person name="Park H.-Y."/>
        </authorList>
    </citation>
    <scope>NUCLEOTIDE SEQUENCE [LARGE SCALE GENOMIC DNA]</scope>
    <source>
        <strain evidence="4 5">HY-24</strain>
    </source>
</reference>
<name>A0A5P9QAT7_9MICO</name>
<dbReference type="InterPro" id="IPR051361">
    <property type="entry name" value="ThrE/Ser_Exporter"/>
</dbReference>
<feature type="transmembrane region" description="Helical" evidence="2">
    <location>
        <begin position="293"/>
        <end position="310"/>
    </location>
</feature>
<evidence type="ECO:0000313" key="4">
    <source>
        <dbReference type="EMBL" id="QFU98553.1"/>
    </source>
</evidence>
<proteinExistence type="inferred from homology"/>
<keyword evidence="2" id="KW-0812">Transmembrane</keyword>
<evidence type="ECO:0000259" key="3">
    <source>
        <dbReference type="Pfam" id="PF06738"/>
    </source>
</evidence>
<dbReference type="RefSeq" id="WP_153022273.1">
    <property type="nucleotide sequence ID" value="NZ_BAABIH010000017.1"/>
</dbReference>
<feature type="transmembrane region" description="Helical" evidence="2">
    <location>
        <begin position="339"/>
        <end position="357"/>
    </location>
</feature>
<feature type="domain" description="Threonine/serine exporter-like N-terminal" evidence="3">
    <location>
        <begin position="23"/>
        <end position="259"/>
    </location>
</feature>
<feature type="transmembrane region" description="Helical" evidence="2">
    <location>
        <begin position="239"/>
        <end position="259"/>
    </location>
</feature>
<accession>A0A5P9QAT7</accession>
<gene>
    <name evidence="4" type="ORF">KDY119_02069</name>
</gene>
<evidence type="ECO:0000256" key="1">
    <source>
        <dbReference type="ARBA" id="ARBA00034125"/>
    </source>
</evidence>
<dbReference type="Pfam" id="PF06738">
    <property type="entry name" value="ThrE"/>
    <property type="match status" value="1"/>
</dbReference>
<keyword evidence="5" id="KW-1185">Reference proteome</keyword>
<feature type="transmembrane region" description="Helical" evidence="2">
    <location>
        <begin position="175"/>
        <end position="197"/>
    </location>
</feature>
<feature type="transmembrane region" description="Helical" evidence="2">
    <location>
        <begin position="203"/>
        <end position="227"/>
    </location>
</feature>
<feature type="transmembrane region" description="Helical" evidence="2">
    <location>
        <begin position="150"/>
        <end position="168"/>
    </location>
</feature>
<keyword evidence="2" id="KW-1133">Transmembrane helix</keyword>